<dbReference type="SUPFAM" id="SSF52540">
    <property type="entry name" value="P-loop containing nucleoside triphosphate hydrolases"/>
    <property type="match status" value="1"/>
</dbReference>
<evidence type="ECO:0000256" key="1">
    <source>
        <dbReference type="ARBA" id="ARBA00022448"/>
    </source>
</evidence>
<organism evidence="5 6">
    <name type="scientific">Dielma fastidiosa</name>
    <dbReference type="NCBI Taxonomy" id="1034346"/>
    <lineage>
        <taxon>Bacteria</taxon>
        <taxon>Bacillati</taxon>
        <taxon>Bacillota</taxon>
        <taxon>Erysipelotrichia</taxon>
        <taxon>Erysipelotrichales</taxon>
        <taxon>Erysipelotrichaceae</taxon>
        <taxon>Dielma</taxon>
    </lineage>
</organism>
<dbReference type="PANTHER" id="PTHR42939:SF1">
    <property type="entry name" value="ABC TRANSPORTER ATP-BINDING PROTEIN ALBC-RELATED"/>
    <property type="match status" value="1"/>
</dbReference>
<comment type="caution">
    <text evidence="5">The sequence shown here is derived from an EMBL/GenBank/DDBJ whole genome shotgun (WGS) entry which is preliminary data.</text>
</comment>
<keyword evidence="3" id="KW-0067">ATP-binding</keyword>
<dbReference type="InterPro" id="IPR017871">
    <property type="entry name" value="ABC_transporter-like_CS"/>
</dbReference>
<keyword evidence="6" id="KW-1185">Reference proteome</keyword>
<evidence type="ECO:0000256" key="3">
    <source>
        <dbReference type="ARBA" id="ARBA00022840"/>
    </source>
</evidence>
<protein>
    <submittedName>
        <fullName evidence="5">ABC-type multidrug transport system ATPase subunit</fullName>
    </submittedName>
</protein>
<dbReference type="PROSITE" id="PS50893">
    <property type="entry name" value="ABC_TRANSPORTER_2"/>
    <property type="match status" value="1"/>
</dbReference>
<dbReference type="PROSITE" id="PS00211">
    <property type="entry name" value="ABC_TRANSPORTER_1"/>
    <property type="match status" value="1"/>
</dbReference>
<dbReference type="InterPro" id="IPR051782">
    <property type="entry name" value="ABC_Transporter_VariousFunc"/>
</dbReference>
<dbReference type="STRING" id="1034346.GCA_000313565_03288"/>
<evidence type="ECO:0000259" key="4">
    <source>
        <dbReference type="PROSITE" id="PS50893"/>
    </source>
</evidence>
<dbReference type="CDD" id="cd03230">
    <property type="entry name" value="ABC_DR_subfamily_A"/>
    <property type="match status" value="1"/>
</dbReference>
<dbReference type="Proteomes" id="UP000247612">
    <property type="component" value="Unassembled WGS sequence"/>
</dbReference>
<evidence type="ECO:0000256" key="2">
    <source>
        <dbReference type="ARBA" id="ARBA00022741"/>
    </source>
</evidence>
<proteinExistence type="predicted"/>
<dbReference type="RefSeq" id="WP_022939567.1">
    <property type="nucleotide sequence ID" value="NZ_CABKRQ010000010.1"/>
</dbReference>
<reference evidence="5 6" key="1">
    <citation type="submission" date="2018-05" db="EMBL/GenBank/DDBJ databases">
        <title>Genomic Encyclopedia of Type Strains, Phase IV (KMG-IV): sequencing the most valuable type-strain genomes for metagenomic binning, comparative biology and taxonomic classification.</title>
        <authorList>
            <person name="Goeker M."/>
        </authorList>
    </citation>
    <scope>NUCLEOTIDE SEQUENCE [LARGE SCALE GENOMIC DNA]</scope>
    <source>
        <strain evidence="5 6">JC118</strain>
    </source>
</reference>
<evidence type="ECO:0000313" key="5">
    <source>
        <dbReference type="EMBL" id="PXX77372.1"/>
    </source>
</evidence>
<keyword evidence="1" id="KW-0813">Transport</keyword>
<accession>A0A318KLT2</accession>
<dbReference type="GO" id="GO:0016887">
    <property type="term" value="F:ATP hydrolysis activity"/>
    <property type="evidence" value="ECO:0007669"/>
    <property type="project" value="InterPro"/>
</dbReference>
<gene>
    <name evidence="5" type="ORF">DES51_111124</name>
</gene>
<sequence length="235" mass="26384">MIECHDLTKEYGSFKAVDNIDLEAASGEITVLLGPNGAGKSTTIKSIVGLLQFEGKIKICGYANKTENAKRSFGYIPEAPVLYDMLSVDEHVEFIAAAYQIKDYRLLAEKYYELFDLSEKKKTIVKNLSKGMKQKVSMLLALVLSPKVLLVDEPMVGLDPASIEEVLKLLVELKNKGVAVLISTHIIDVIDEIWDKAYIMNKGKIVRTVRRDDLHEESLKEIFFACTGEQHEHHL</sequence>
<keyword evidence="2" id="KW-0547">Nucleotide-binding</keyword>
<dbReference type="Gene3D" id="3.40.50.300">
    <property type="entry name" value="P-loop containing nucleotide triphosphate hydrolases"/>
    <property type="match status" value="1"/>
</dbReference>
<dbReference type="PANTHER" id="PTHR42939">
    <property type="entry name" value="ABC TRANSPORTER ATP-BINDING PROTEIN ALBC-RELATED"/>
    <property type="match status" value="1"/>
</dbReference>
<dbReference type="InterPro" id="IPR003593">
    <property type="entry name" value="AAA+_ATPase"/>
</dbReference>
<dbReference type="InterPro" id="IPR003439">
    <property type="entry name" value="ABC_transporter-like_ATP-bd"/>
</dbReference>
<dbReference type="Pfam" id="PF00005">
    <property type="entry name" value="ABC_tran"/>
    <property type="match status" value="1"/>
</dbReference>
<feature type="domain" description="ABC transporter" evidence="4">
    <location>
        <begin position="2"/>
        <end position="227"/>
    </location>
</feature>
<dbReference type="OrthoDB" id="9804819at2"/>
<dbReference type="GO" id="GO:0005524">
    <property type="term" value="F:ATP binding"/>
    <property type="evidence" value="ECO:0007669"/>
    <property type="project" value="UniProtKB-KW"/>
</dbReference>
<dbReference type="SMART" id="SM00382">
    <property type="entry name" value="AAA"/>
    <property type="match status" value="1"/>
</dbReference>
<dbReference type="InterPro" id="IPR027417">
    <property type="entry name" value="P-loop_NTPase"/>
</dbReference>
<evidence type="ECO:0000313" key="6">
    <source>
        <dbReference type="Proteomes" id="UP000247612"/>
    </source>
</evidence>
<dbReference type="EMBL" id="QJKH01000011">
    <property type="protein sequence ID" value="PXX77372.1"/>
    <property type="molecule type" value="Genomic_DNA"/>
</dbReference>
<dbReference type="AlphaFoldDB" id="A0A318KLT2"/>
<name>A0A318KLT2_9FIRM</name>